<dbReference type="RefSeq" id="WP_263227727.1">
    <property type="nucleotide sequence ID" value="NZ_CP106793.1"/>
</dbReference>
<protein>
    <submittedName>
        <fullName evidence="1">Uncharacterized protein</fullName>
    </submittedName>
</protein>
<evidence type="ECO:0000313" key="1">
    <source>
        <dbReference type="EMBL" id="UXY17694.1"/>
    </source>
</evidence>
<dbReference type="Proteomes" id="UP001061298">
    <property type="component" value="Chromosome"/>
</dbReference>
<keyword evidence="2" id="KW-1185">Reference proteome</keyword>
<accession>A0ABY6DTI9</accession>
<name>A0ABY6DTI9_9ACTN</name>
<dbReference type="EMBL" id="CP106793">
    <property type="protein sequence ID" value="UXY17694.1"/>
    <property type="molecule type" value="Genomic_DNA"/>
</dbReference>
<organism evidence="1 2">
    <name type="scientific">Streptomyces cynarae</name>
    <dbReference type="NCBI Taxonomy" id="2981134"/>
    <lineage>
        <taxon>Bacteria</taxon>
        <taxon>Bacillati</taxon>
        <taxon>Actinomycetota</taxon>
        <taxon>Actinomycetes</taxon>
        <taxon>Kitasatosporales</taxon>
        <taxon>Streptomycetaceae</taxon>
        <taxon>Streptomyces</taxon>
    </lineage>
</organism>
<sequence length="65" mass="6956">MRKYGLDDDPVVLLNTAGFHDGLILQLRRMDELGLLPLPLGELVFVADTAAGALATVEKYVGTDG</sequence>
<evidence type="ECO:0000313" key="2">
    <source>
        <dbReference type="Proteomes" id="UP001061298"/>
    </source>
</evidence>
<proteinExistence type="predicted"/>
<gene>
    <name evidence="1" type="ORF">N8I84_02220</name>
</gene>
<reference evidence="1" key="1">
    <citation type="submission" date="2022-10" db="EMBL/GenBank/DDBJ databases">
        <authorList>
            <person name="Mo P."/>
        </authorList>
    </citation>
    <scope>NUCLEOTIDE SEQUENCE</scope>
    <source>
        <strain evidence="1">HUAS 13-4</strain>
    </source>
</reference>
<dbReference type="Gene3D" id="3.40.50.450">
    <property type="match status" value="1"/>
</dbReference>